<dbReference type="InterPro" id="IPR019572">
    <property type="entry name" value="UBA_E1_SCCH"/>
</dbReference>
<dbReference type="SUPFAM" id="SSF69572">
    <property type="entry name" value="Activating enzymes of the ubiquitin-like proteins"/>
    <property type="match status" value="2"/>
</dbReference>
<protein>
    <recommendedName>
        <fullName evidence="9">Ubiquitin-activating enzyme E1 1</fullName>
        <ecNumber evidence="4">6.2.1.45</ecNumber>
    </recommendedName>
</protein>
<evidence type="ECO:0000256" key="10">
    <source>
        <dbReference type="PROSITE-ProRule" id="PRU10132"/>
    </source>
</evidence>
<dbReference type="Gene3D" id="3.50.50.80">
    <property type="entry name" value="Ubiquitin-activating enzyme E1, inactive adenylation domain, subdomain 1"/>
    <property type="match status" value="1"/>
</dbReference>
<evidence type="ECO:0000256" key="9">
    <source>
        <dbReference type="ARBA" id="ARBA00073786"/>
    </source>
</evidence>
<dbReference type="Gene3D" id="2.40.30.180">
    <property type="entry name" value="Ubiquitin-activating enzyme E1, FCCH domain"/>
    <property type="match status" value="1"/>
</dbReference>
<dbReference type="Proteomes" id="UP000622797">
    <property type="component" value="Unassembled WGS sequence"/>
</dbReference>
<dbReference type="CDD" id="cd01490">
    <property type="entry name" value="Ube1_repeat2"/>
    <property type="match status" value="1"/>
</dbReference>
<comment type="caution">
    <text evidence="13">The sequence shown here is derived from an EMBL/GenBank/DDBJ whole genome shotgun (WGS) entry which is preliminary data.</text>
</comment>
<evidence type="ECO:0000256" key="3">
    <source>
        <dbReference type="ARBA" id="ARBA00005673"/>
    </source>
</evidence>
<dbReference type="PANTHER" id="PTHR10953">
    <property type="entry name" value="UBIQUITIN-ACTIVATING ENZYME E1"/>
    <property type="match status" value="1"/>
</dbReference>
<dbReference type="NCBIfam" id="TIGR01408">
    <property type="entry name" value="Ube1"/>
    <property type="match status" value="1"/>
</dbReference>
<dbReference type="CDD" id="cd01491">
    <property type="entry name" value="Ube1_repeat1"/>
    <property type="match status" value="1"/>
</dbReference>
<feature type="active site" description="Glycyl thioester intermediate" evidence="10">
    <location>
        <position position="607"/>
    </location>
</feature>
<keyword evidence="5 11" id="KW-0436">Ligase</keyword>
<evidence type="ECO:0000256" key="4">
    <source>
        <dbReference type="ARBA" id="ARBA00012990"/>
    </source>
</evidence>
<keyword evidence="7 11" id="KW-0833">Ubl conjugation pathway</keyword>
<dbReference type="Gene3D" id="3.10.290.60">
    <property type="entry name" value="Ubiquitin-activating enzyme E1, UFD domain"/>
    <property type="match status" value="1"/>
</dbReference>
<dbReference type="InterPro" id="IPR032418">
    <property type="entry name" value="E1_FCCH"/>
</dbReference>
<evidence type="ECO:0000256" key="6">
    <source>
        <dbReference type="ARBA" id="ARBA00022741"/>
    </source>
</evidence>
<dbReference type="EMBL" id="JABEXW010000156">
    <property type="protein sequence ID" value="KAF4969613.1"/>
    <property type="molecule type" value="Genomic_DNA"/>
</dbReference>
<evidence type="ECO:0000256" key="8">
    <source>
        <dbReference type="ARBA" id="ARBA00022840"/>
    </source>
</evidence>
<dbReference type="OrthoDB" id="10252231at2759"/>
<dbReference type="FunFam" id="3.10.290.60:FF:000002">
    <property type="entry name" value="Ubiquitin-like modifier-activating enzyme 1"/>
    <property type="match status" value="1"/>
</dbReference>
<keyword evidence="8 11" id="KW-0067">ATP-binding</keyword>
<dbReference type="InterPro" id="IPR035985">
    <property type="entry name" value="Ubiquitin-activating_enz"/>
</dbReference>
<dbReference type="GO" id="GO:0005737">
    <property type="term" value="C:cytoplasm"/>
    <property type="evidence" value="ECO:0007669"/>
    <property type="project" value="TreeGrafter"/>
</dbReference>
<evidence type="ECO:0000256" key="5">
    <source>
        <dbReference type="ARBA" id="ARBA00022598"/>
    </source>
</evidence>
<comment type="pathway">
    <text evidence="2">Protein modification; protein ubiquitination.</text>
</comment>
<dbReference type="FunFam" id="3.40.50.720:FF:000015">
    <property type="entry name" value="Ubiquitin-activating enzyme E1 1"/>
    <property type="match status" value="1"/>
</dbReference>
<dbReference type="InterPro" id="IPR042302">
    <property type="entry name" value="E1_FCCH_sf"/>
</dbReference>
<dbReference type="AlphaFoldDB" id="A0A8H4U4I5"/>
<feature type="domain" description="Ubiquitin-activating enzyme E1 C-terminal" evidence="12">
    <location>
        <begin position="900"/>
        <end position="1028"/>
    </location>
</feature>
<dbReference type="FunFam" id="2.40.30.180:FF:000001">
    <property type="entry name" value="ubiquitin-like modifier-activating enzyme 1"/>
    <property type="match status" value="1"/>
</dbReference>
<comment type="similarity">
    <text evidence="3 11">Belongs to the ubiquitin-activating E1 family.</text>
</comment>
<proteinExistence type="inferred from homology"/>
<dbReference type="GO" id="GO:0016925">
    <property type="term" value="P:protein sumoylation"/>
    <property type="evidence" value="ECO:0007669"/>
    <property type="project" value="TreeGrafter"/>
</dbReference>
<dbReference type="InterPro" id="IPR000011">
    <property type="entry name" value="UBQ/SUMO-activ_enz_E1-like"/>
</dbReference>
<dbReference type="Gene3D" id="3.40.50.12550">
    <property type="entry name" value="Ubiquitin-activating enzyme E1, inactive adenylation domain, subdomain 2"/>
    <property type="match status" value="1"/>
</dbReference>
<dbReference type="Pfam" id="PF09358">
    <property type="entry name" value="E1_UFD"/>
    <property type="match status" value="1"/>
</dbReference>
<dbReference type="InterPro" id="IPR033127">
    <property type="entry name" value="UBQ-activ_enz_E1_Cys_AS"/>
</dbReference>
<dbReference type="InterPro" id="IPR018965">
    <property type="entry name" value="Ub-activating_enz_E1_C"/>
</dbReference>
<dbReference type="InterPro" id="IPR038252">
    <property type="entry name" value="UBA_E1_C_sf"/>
</dbReference>
<keyword evidence="14" id="KW-1185">Reference proteome</keyword>
<dbReference type="SMART" id="SM00985">
    <property type="entry name" value="UBA_e1_C"/>
    <property type="match status" value="1"/>
</dbReference>
<dbReference type="FunFam" id="1.10.10.2660:FF:000001">
    <property type="entry name" value="Ubiquitin-activating enzyme E1 1"/>
    <property type="match status" value="1"/>
</dbReference>
<dbReference type="PANTHER" id="PTHR10953:SF4">
    <property type="entry name" value="UBIQUITIN-ACTIVATING ENZYME E1 C-TERMINAL DOMAIN-CONTAINING PROTEIN"/>
    <property type="match status" value="1"/>
</dbReference>
<dbReference type="InterPro" id="IPR042063">
    <property type="entry name" value="Ubi_acti_E1_SCCH"/>
</dbReference>
<dbReference type="FunFam" id="3.50.50.80:FF:000001">
    <property type="entry name" value="ubiquitin-like modifier-activating enzyme 1"/>
    <property type="match status" value="1"/>
</dbReference>
<comment type="catalytic activity">
    <reaction evidence="1">
        <text>ATP + ubiquitin + [E1 ubiquitin-activating enzyme]-L-cysteine = AMP + diphosphate + S-ubiquitinyl-[E1 ubiquitin-activating enzyme]-L-cysteine.</text>
        <dbReference type="EC" id="6.2.1.45"/>
    </reaction>
</comment>
<accession>A0A8H4U4I5</accession>
<dbReference type="GO" id="GO:0005524">
    <property type="term" value="F:ATP binding"/>
    <property type="evidence" value="ECO:0007669"/>
    <property type="project" value="UniProtKB-KW"/>
</dbReference>
<dbReference type="Pfam" id="PF00899">
    <property type="entry name" value="ThiF"/>
    <property type="match status" value="1"/>
</dbReference>
<dbReference type="GO" id="GO:0004839">
    <property type="term" value="F:ubiquitin activating enzyme activity"/>
    <property type="evidence" value="ECO:0007669"/>
    <property type="project" value="UniProtKB-EC"/>
</dbReference>
<gene>
    <name evidence="13" type="ORF">FSARC_3192</name>
</gene>
<keyword evidence="6 11" id="KW-0547">Nucleotide-binding</keyword>
<dbReference type="InterPro" id="IPR018075">
    <property type="entry name" value="UBQ-activ_enz_E1"/>
</dbReference>
<sequence>MAEQKQSEVDLATRMQVDESVIGGEIDESLYSRQLYVLGHEAMKRMGASNVLIVGLKGLGVEVAKNIALAGVKSLTLYDPAPVQIADLSSQFFLTPNDVGKPRDEVTVPRVAELNAYTPVKLHQSPGLDRDLSQFDKYQIVVLTNLPIHLQKAIGDYCHSKGIYIVIADTFGLFGSIFCDFGEKFTVIDPTGETPLSGIVAGIDEEGLVSALDETRHGLEDGDHVTFSEVEGMEGLNGAEPRKITVKGPYTFSIGDVSGLGQYKRGGMYTQVKMPKIVNFKDFTTALKEPEFLISDFAKFDRPQQLHLGFQALHAFQLKNERLPNPMDENDAIVVLGAAKKFAEQEGLEIELDEKLLKELSYQAQGDLNPMAAYFGGATAQEILKAVSGKFQPINQWMYFDSLESLPTSTKRSAELCKPIGSRYDGQIAVFGTEYQNKIANLKQFLVGAGAIGCEMLKNWAMIGLGTGPEGKLWVTDMDSIERSNLNRQFLFRADDVGQMKSDRAALAVQRMNPDLEGHMVTLKERVSADTESVFNEDFWRNLDGVTNALDNVEARTYVDRRCVFFQKPLLESGTLGTKGNTQVVLPHLTESYSSSQDPPEKEFPMCTIRSFPNKIDHTIAWSKEYMFEKLFVKAPQTVNLYLTQPQFIENALKQGGNQKETLETIRNYLTTERPRTFEDCIAWARQLFESEFSNKIQQLLYNFPKDSETSSGTPFWSGPKRAPDALKFDPNNPSHFGFIVAAANLHAFNYNIKSPGTDRSIYLRELENVIVPDFTPDSNVKIQADDKEPVEPESSSFDDNDEIEKLTASLPSPNTLSGFQLVPVDFEKDDDSNHHIDFITACSNLRAENYKIEPADRHKTKFIAGKIIPAIATTTALVTGLVVLELFKIIDGKDDLEQYKNGFINLALPFFGFSEPIASPKVEYQGPDGKVTLDKIWDRFEIDDITLQELLDTFKAKGLTISMLSSGVSLLYASFFPPAKLKERYALKLSKLVETISKKPIPSHQKEVIFEIVAEDLAEEDVEVPYIKVKIA</sequence>
<dbReference type="InterPro" id="IPR042449">
    <property type="entry name" value="Ub-E1_IAD_1"/>
</dbReference>
<evidence type="ECO:0000256" key="7">
    <source>
        <dbReference type="ARBA" id="ARBA00022786"/>
    </source>
</evidence>
<dbReference type="GO" id="GO:0019948">
    <property type="term" value="F:SUMO activating enzyme activity"/>
    <property type="evidence" value="ECO:0007669"/>
    <property type="project" value="TreeGrafter"/>
</dbReference>
<organism evidence="13 14">
    <name type="scientific">Fusarium sarcochroum</name>
    <dbReference type="NCBI Taxonomy" id="1208366"/>
    <lineage>
        <taxon>Eukaryota</taxon>
        <taxon>Fungi</taxon>
        <taxon>Dikarya</taxon>
        <taxon>Ascomycota</taxon>
        <taxon>Pezizomycotina</taxon>
        <taxon>Sordariomycetes</taxon>
        <taxon>Hypocreomycetidae</taxon>
        <taxon>Hypocreales</taxon>
        <taxon>Nectriaceae</taxon>
        <taxon>Fusarium</taxon>
        <taxon>Fusarium lateritium species complex</taxon>
    </lineage>
</organism>
<dbReference type="PRINTS" id="PR01849">
    <property type="entry name" value="UBIQUITINACT"/>
</dbReference>
<evidence type="ECO:0000256" key="2">
    <source>
        <dbReference type="ARBA" id="ARBA00004906"/>
    </source>
</evidence>
<reference evidence="13" key="2">
    <citation type="submission" date="2020-05" db="EMBL/GenBank/DDBJ databases">
        <authorList>
            <person name="Kim H.-S."/>
            <person name="Proctor R.H."/>
            <person name="Brown D.W."/>
        </authorList>
    </citation>
    <scope>NUCLEOTIDE SEQUENCE</scope>
    <source>
        <strain evidence="13">NRRL 20472</strain>
    </source>
</reference>
<dbReference type="InterPro" id="IPR032420">
    <property type="entry name" value="E1_4HB"/>
</dbReference>
<dbReference type="Pfam" id="PF10585">
    <property type="entry name" value="UBA_E1_SCCH"/>
    <property type="match status" value="1"/>
</dbReference>
<dbReference type="Gene3D" id="3.40.50.720">
    <property type="entry name" value="NAD(P)-binding Rossmann-like Domain"/>
    <property type="match status" value="1"/>
</dbReference>
<dbReference type="Gene3D" id="1.10.10.2660">
    <property type="entry name" value="Ubiquitin-activating enzyme E1, SCCH domain"/>
    <property type="match status" value="1"/>
</dbReference>
<evidence type="ECO:0000259" key="12">
    <source>
        <dbReference type="SMART" id="SM00985"/>
    </source>
</evidence>
<dbReference type="GO" id="GO:0031510">
    <property type="term" value="C:SUMO activating enzyme complex"/>
    <property type="evidence" value="ECO:0007669"/>
    <property type="project" value="TreeGrafter"/>
</dbReference>
<dbReference type="UniPathway" id="UPA00143"/>
<dbReference type="InterPro" id="IPR000594">
    <property type="entry name" value="ThiF_NAD_FAD-bd"/>
</dbReference>
<dbReference type="Pfam" id="PF16190">
    <property type="entry name" value="E1_FCCH"/>
    <property type="match status" value="1"/>
</dbReference>
<evidence type="ECO:0000313" key="13">
    <source>
        <dbReference type="EMBL" id="KAF4969613.1"/>
    </source>
</evidence>
<dbReference type="FunFam" id="3.40.50.12550:FF:000001">
    <property type="entry name" value="Ubiquitin-activating enzyme E1 1"/>
    <property type="match status" value="1"/>
</dbReference>
<evidence type="ECO:0000256" key="1">
    <source>
        <dbReference type="ARBA" id="ARBA00000488"/>
    </source>
</evidence>
<evidence type="ECO:0000313" key="14">
    <source>
        <dbReference type="Proteomes" id="UP000622797"/>
    </source>
</evidence>
<dbReference type="PROSITE" id="PS00865">
    <property type="entry name" value="UBIQUITIN_ACTIVAT_2"/>
    <property type="match status" value="1"/>
</dbReference>
<evidence type="ECO:0000256" key="11">
    <source>
        <dbReference type="RuleBase" id="RU000519"/>
    </source>
</evidence>
<reference evidence="13" key="1">
    <citation type="journal article" date="2020" name="BMC Genomics">
        <title>Correction to: Identification and distribution of gene clusters required for synthesis of sphingolipid metabolism inhibitors in diverse species of the filamentous fungus Fusarium.</title>
        <authorList>
            <person name="Kim H.S."/>
            <person name="Lohmar J.M."/>
            <person name="Busman M."/>
            <person name="Brown D.W."/>
            <person name="Naumann T.A."/>
            <person name="Divon H.H."/>
            <person name="Lysoe E."/>
            <person name="Uhlig S."/>
            <person name="Proctor R.H."/>
        </authorList>
    </citation>
    <scope>NUCLEOTIDE SEQUENCE</scope>
    <source>
        <strain evidence="13">NRRL 20472</strain>
    </source>
</reference>
<name>A0A8H4U4I5_9HYPO</name>
<dbReference type="InterPro" id="IPR045886">
    <property type="entry name" value="ThiF/MoeB/HesA"/>
</dbReference>
<dbReference type="Pfam" id="PF16191">
    <property type="entry name" value="E1_4HB"/>
    <property type="match status" value="1"/>
</dbReference>
<dbReference type="EC" id="6.2.1.45" evidence="4"/>